<organism evidence="2 3">
    <name type="scientific">Giardia intestinalis</name>
    <name type="common">Giardia lamblia</name>
    <dbReference type="NCBI Taxonomy" id="5741"/>
    <lineage>
        <taxon>Eukaryota</taxon>
        <taxon>Metamonada</taxon>
        <taxon>Diplomonadida</taxon>
        <taxon>Hexamitidae</taxon>
        <taxon>Giardiinae</taxon>
        <taxon>Giardia</taxon>
    </lineage>
</organism>
<dbReference type="Proteomes" id="UP000018040">
    <property type="component" value="Unassembled WGS sequence"/>
</dbReference>
<reference evidence="2 3" key="2">
    <citation type="journal article" date="2013" name="Genome Biol. Evol.">
        <title>Genome sequencing of Giardia lamblia genotypes A2 and B isolates (DH and GS) and comparative analysis with the genomes of genotypes A1 and E (WB and Pig).</title>
        <authorList>
            <person name="Adam R.D."/>
            <person name="Dahlstrom E.W."/>
            <person name="Martens C.A."/>
            <person name="Bruno D.P."/>
            <person name="Barbian K.D."/>
            <person name="Ricklefs S.M."/>
            <person name="Hernandez M.M."/>
            <person name="Narla N.P."/>
            <person name="Patel R.B."/>
            <person name="Porcella S.F."/>
            <person name="Nash T.E."/>
        </authorList>
    </citation>
    <scope>NUCLEOTIDE SEQUENCE [LARGE SCALE GENOMIC DNA]</scope>
    <source>
        <strain evidence="2 3">GS</strain>
    </source>
</reference>
<accession>V6TMS1</accession>
<comment type="caution">
    <text evidence="2">The sequence shown here is derived from an EMBL/GenBank/DDBJ whole genome shotgun (WGS) entry which is preliminary data.</text>
</comment>
<evidence type="ECO:0000256" key="1">
    <source>
        <dbReference type="SAM" id="MobiDB-lite"/>
    </source>
</evidence>
<protein>
    <submittedName>
        <fullName evidence="2">Tetratricopeptide repeat family protein</fullName>
    </submittedName>
</protein>
<sequence>MCQPVHRLVWTGDSLCPSATSVLRCRRSHSQAQTRLGGEPLTARPQGSPLIWQPGASSRREGRPILGRCCCGPPLTTASCSAAQTRFCYAAPTQSCSRPQRHSHPRRQRRTVEPEGHSRRNPHWSRLAPLGGQRLWWARCEGQGQSHSQVGPQPSTVE</sequence>
<dbReference type="VEuPathDB" id="GiardiaDB:QR46_0105"/>
<gene>
    <name evidence="2" type="ORF">GSB_154814</name>
</gene>
<dbReference type="EMBL" id="AHHH01000360">
    <property type="protein sequence ID" value="ESU40026.1"/>
    <property type="molecule type" value="Genomic_DNA"/>
</dbReference>
<feature type="region of interest" description="Disordered" evidence="1">
    <location>
        <begin position="95"/>
        <end position="127"/>
    </location>
</feature>
<evidence type="ECO:0000313" key="3">
    <source>
        <dbReference type="Proteomes" id="UP000018040"/>
    </source>
</evidence>
<proteinExistence type="predicted"/>
<name>V6TMS1_GIAIN</name>
<reference evidence="3" key="1">
    <citation type="submission" date="2012-02" db="EMBL/GenBank/DDBJ databases">
        <title>Genome sequencing of Giardia lamblia Genotypes A2 and B isolates (DH and GS) and comparative analysis with the genomes of Genotypes A1 and E (WB and Pig).</title>
        <authorList>
            <person name="Adam R."/>
            <person name="Dahlstrom E."/>
            <person name="Martens C."/>
            <person name="Bruno D."/>
            <person name="Barbian K."/>
            <person name="Porcella S.F."/>
            <person name="Nash T."/>
        </authorList>
    </citation>
    <scope>NUCLEOTIDE SEQUENCE</scope>
    <source>
        <strain evidence="3">GS</strain>
    </source>
</reference>
<feature type="compositionally biased region" description="Basic residues" evidence="1">
    <location>
        <begin position="99"/>
        <end position="109"/>
    </location>
</feature>
<dbReference type="AlphaFoldDB" id="V6TMS1"/>
<evidence type="ECO:0000313" key="2">
    <source>
        <dbReference type="EMBL" id="ESU40026.1"/>
    </source>
</evidence>